<dbReference type="PANTHER" id="PTHR43818:SF10">
    <property type="entry name" value="NADH-DEPENDENT DEHYDROGENASE-RELATED"/>
    <property type="match status" value="1"/>
</dbReference>
<dbReference type="EMBL" id="UINC01221373">
    <property type="protein sequence ID" value="SVE49686.1"/>
    <property type="molecule type" value="Genomic_DNA"/>
</dbReference>
<gene>
    <name evidence="2" type="ORF">METZ01_LOCUS502540</name>
</gene>
<dbReference type="AlphaFoldDB" id="A0A383DYR0"/>
<evidence type="ECO:0000313" key="2">
    <source>
        <dbReference type="EMBL" id="SVE49686.1"/>
    </source>
</evidence>
<reference evidence="2" key="1">
    <citation type="submission" date="2018-05" db="EMBL/GenBank/DDBJ databases">
        <authorList>
            <person name="Lanie J.A."/>
            <person name="Ng W.-L."/>
            <person name="Kazmierczak K.M."/>
            <person name="Andrzejewski T.M."/>
            <person name="Davidsen T.M."/>
            <person name="Wayne K.J."/>
            <person name="Tettelin H."/>
            <person name="Glass J.I."/>
            <person name="Rusch D."/>
            <person name="Podicherti R."/>
            <person name="Tsui H.-C.T."/>
            <person name="Winkler M.E."/>
        </authorList>
    </citation>
    <scope>NUCLEOTIDE SEQUENCE</scope>
</reference>
<evidence type="ECO:0000259" key="1">
    <source>
        <dbReference type="Pfam" id="PF01408"/>
    </source>
</evidence>
<proteinExistence type="predicted"/>
<dbReference type="InterPro" id="IPR036291">
    <property type="entry name" value="NAD(P)-bd_dom_sf"/>
</dbReference>
<dbReference type="GO" id="GO:0000166">
    <property type="term" value="F:nucleotide binding"/>
    <property type="evidence" value="ECO:0007669"/>
    <property type="project" value="InterPro"/>
</dbReference>
<dbReference type="PANTHER" id="PTHR43818">
    <property type="entry name" value="BCDNA.GH03377"/>
    <property type="match status" value="1"/>
</dbReference>
<dbReference type="InterPro" id="IPR000683">
    <property type="entry name" value="Gfo/Idh/MocA-like_OxRdtase_N"/>
</dbReference>
<dbReference type="InterPro" id="IPR050463">
    <property type="entry name" value="Gfo/Idh/MocA_oxidrdct_glycsds"/>
</dbReference>
<name>A0A383DYR0_9ZZZZ</name>
<accession>A0A383DYR0</accession>
<dbReference type="Pfam" id="PF01408">
    <property type="entry name" value="GFO_IDH_MocA"/>
    <property type="match status" value="1"/>
</dbReference>
<organism evidence="2">
    <name type="scientific">marine metagenome</name>
    <dbReference type="NCBI Taxonomy" id="408172"/>
    <lineage>
        <taxon>unclassified sequences</taxon>
        <taxon>metagenomes</taxon>
        <taxon>ecological metagenomes</taxon>
    </lineage>
</organism>
<feature type="domain" description="Gfo/Idh/MocA-like oxidoreductase N-terminal" evidence="1">
    <location>
        <begin position="38"/>
        <end position="154"/>
    </location>
</feature>
<sequence>MKKTYRYSRRQFLGASASTAFAFQFVPSHVWGANDRVNVAGIGAGGKGASDVSGSAGHGANIVALCDTDDNRAAGTYKKFPKAKRYKDFRVMLEKQKDIDAVTVSTPDHIHALAAMAAMKLGKHVYCQKPLTHSIYEARMLTEAAAAGKLITQMGNQAHAGEPIR</sequence>
<feature type="non-terminal residue" evidence="2">
    <location>
        <position position="165"/>
    </location>
</feature>
<protein>
    <recommendedName>
        <fullName evidence="1">Gfo/Idh/MocA-like oxidoreductase N-terminal domain-containing protein</fullName>
    </recommendedName>
</protein>
<dbReference type="SUPFAM" id="SSF51735">
    <property type="entry name" value="NAD(P)-binding Rossmann-fold domains"/>
    <property type="match status" value="1"/>
</dbReference>
<dbReference type="Gene3D" id="3.40.50.720">
    <property type="entry name" value="NAD(P)-binding Rossmann-like Domain"/>
    <property type="match status" value="1"/>
</dbReference>